<dbReference type="EC" id="1.1.1.169" evidence="3 10"/>
<protein>
    <recommendedName>
        <fullName evidence="4 10">2-dehydropantoate 2-reductase</fullName>
        <ecNumber evidence="3 10">1.1.1.169</ecNumber>
    </recommendedName>
    <alternativeName>
        <fullName evidence="8 10">Ketopantoate reductase</fullName>
    </alternativeName>
</protein>
<dbReference type="InterPro" id="IPR036291">
    <property type="entry name" value="NAD(P)-bd_dom_sf"/>
</dbReference>
<name>A0ABT1D8Q0_9PROT</name>
<dbReference type="Gene3D" id="3.40.50.720">
    <property type="entry name" value="NAD(P)-binding Rossmann-like Domain"/>
    <property type="match status" value="1"/>
</dbReference>
<feature type="domain" description="Ketopantoate reductase N-terminal" evidence="11">
    <location>
        <begin position="3"/>
        <end position="169"/>
    </location>
</feature>
<dbReference type="InterPro" id="IPR013328">
    <property type="entry name" value="6PGD_dom2"/>
</dbReference>
<dbReference type="Gene3D" id="1.10.1040.10">
    <property type="entry name" value="N-(1-d-carboxylethyl)-l-norvaline Dehydrogenase, domain 2"/>
    <property type="match status" value="1"/>
</dbReference>
<evidence type="ECO:0000256" key="8">
    <source>
        <dbReference type="ARBA" id="ARBA00032024"/>
    </source>
</evidence>
<dbReference type="PANTHER" id="PTHR21708:SF45">
    <property type="entry name" value="2-DEHYDROPANTOATE 2-REDUCTASE"/>
    <property type="match status" value="1"/>
</dbReference>
<dbReference type="InterPro" id="IPR013752">
    <property type="entry name" value="KPA_reductase"/>
</dbReference>
<dbReference type="RefSeq" id="WP_252954921.1">
    <property type="nucleotide sequence ID" value="NZ_JAFIRR010000123.1"/>
</dbReference>
<evidence type="ECO:0000256" key="9">
    <source>
        <dbReference type="ARBA" id="ARBA00048793"/>
    </source>
</evidence>
<keyword evidence="5 10" id="KW-0566">Pantothenate biosynthesis</keyword>
<gene>
    <name evidence="13" type="ORF">JYK14_19295</name>
</gene>
<dbReference type="NCBIfam" id="NF005089">
    <property type="entry name" value="PRK06522.1-4"/>
    <property type="match status" value="1"/>
</dbReference>
<dbReference type="InterPro" id="IPR013332">
    <property type="entry name" value="KPR_N"/>
</dbReference>
<dbReference type="InterPro" id="IPR003710">
    <property type="entry name" value="ApbA"/>
</dbReference>
<accession>A0ABT1D8Q0</accession>
<dbReference type="InterPro" id="IPR008927">
    <property type="entry name" value="6-PGluconate_DH-like_C_sf"/>
</dbReference>
<dbReference type="SUPFAM" id="SSF48179">
    <property type="entry name" value="6-phosphogluconate dehydrogenase C-terminal domain-like"/>
    <property type="match status" value="1"/>
</dbReference>
<keyword evidence="14" id="KW-1185">Reference proteome</keyword>
<evidence type="ECO:0000256" key="4">
    <source>
        <dbReference type="ARBA" id="ARBA00019465"/>
    </source>
</evidence>
<evidence type="ECO:0000256" key="5">
    <source>
        <dbReference type="ARBA" id="ARBA00022655"/>
    </source>
</evidence>
<evidence type="ECO:0000313" key="13">
    <source>
        <dbReference type="EMBL" id="MCO6418293.1"/>
    </source>
</evidence>
<dbReference type="SUPFAM" id="SSF51735">
    <property type="entry name" value="NAD(P)-binding Rossmann-fold domains"/>
    <property type="match status" value="1"/>
</dbReference>
<evidence type="ECO:0000259" key="12">
    <source>
        <dbReference type="Pfam" id="PF08546"/>
    </source>
</evidence>
<dbReference type="PANTHER" id="PTHR21708">
    <property type="entry name" value="PROBABLE 2-DEHYDROPANTOATE 2-REDUCTASE"/>
    <property type="match status" value="1"/>
</dbReference>
<evidence type="ECO:0000256" key="10">
    <source>
        <dbReference type="RuleBase" id="RU362068"/>
    </source>
</evidence>
<evidence type="ECO:0000256" key="3">
    <source>
        <dbReference type="ARBA" id="ARBA00013014"/>
    </source>
</evidence>
<dbReference type="Pfam" id="PF08546">
    <property type="entry name" value="ApbA_C"/>
    <property type="match status" value="1"/>
</dbReference>
<evidence type="ECO:0000256" key="1">
    <source>
        <dbReference type="ARBA" id="ARBA00004994"/>
    </source>
</evidence>
<comment type="pathway">
    <text evidence="1 10">Cofactor biosynthesis; (R)-pantothenate biosynthesis; (R)-pantoate from 3-methyl-2-oxobutanoate: step 2/2.</text>
</comment>
<evidence type="ECO:0000313" key="14">
    <source>
        <dbReference type="Proteomes" id="UP001523392"/>
    </source>
</evidence>
<reference evidence="13 14" key="1">
    <citation type="submission" date="2021-12" db="EMBL/GenBank/DDBJ databases">
        <title>Siccirubricoccus leaddurans sp. nov., a high concentration Zn2+ tolerance bacterium.</title>
        <authorList>
            <person name="Cao Y."/>
        </authorList>
    </citation>
    <scope>NUCLEOTIDE SEQUENCE [LARGE SCALE GENOMIC DNA]</scope>
    <source>
        <strain evidence="13 14">KC 17139</strain>
    </source>
</reference>
<dbReference type="InterPro" id="IPR051402">
    <property type="entry name" value="KPR-Related"/>
</dbReference>
<organism evidence="13 14">
    <name type="scientific">Siccirubricoccus soli</name>
    <dbReference type="NCBI Taxonomy" id="2899147"/>
    <lineage>
        <taxon>Bacteria</taxon>
        <taxon>Pseudomonadati</taxon>
        <taxon>Pseudomonadota</taxon>
        <taxon>Alphaproteobacteria</taxon>
        <taxon>Acetobacterales</taxon>
        <taxon>Roseomonadaceae</taxon>
        <taxon>Siccirubricoccus</taxon>
    </lineage>
</organism>
<dbReference type="NCBIfam" id="TIGR00745">
    <property type="entry name" value="apbA_panE"/>
    <property type="match status" value="1"/>
</dbReference>
<evidence type="ECO:0000256" key="6">
    <source>
        <dbReference type="ARBA" id="ARBA00022857"/>
    </source>
</evidence>
<comment type="caution">
    <text evidence="13">The sequence shown here is derived from an EMBL/GenBank/DDBJ whole genome shotgun (WGS) entry which is preliminary data.</text>
</comment>
<proteinExistence type="inferred from homology"/>
<dbReference type="Proteomes" id="UP001523392">
    <property type="component" value="Unassembled WGS sequence"/>
</dbReference>
<dbReference type="EMBL" id="JAFIRR010000123">
    <property type="protein sequence ID" value="MCO6418293.1"/>
    <property type="molecule type" value="Genomic_DNA"/>
</dbReference>
<evidence type="ECO:0000259" key="11">
    <source>
        <dbReference type="Pfam" id="PF02558"/>
    </source>
</evidence>
<comment type="function">
    <text evidence="10">Catalyzes the NADPH-dependent reduction of ketopantoate into pantoic acid.</text>
</comment>
<evidence type="ECO:0000256" key="2">
    <source>
        <dbReference type="ARBA" id="ARBA00007870"/>
    </source>
</evidence>
<keyword evidence="6 10" id="KW-0521">NADP</keyword>
<comment type="catalytic activity">
    <reaction evidence="9 10">
        <text>(R)-pantoate + NADP(+) = 2-dehydropantoate + NADPH + H(+)</text>
        <dbReference type="Rhea" id="RHEA:16233"/>
        <dbReference type="ChEBI" id="CHEBI:11561"/>
        <dbReference type="ChEBI" id="CHEBI:15378"/>
        <dbReference type="ChEBI" id="CHEBI:15980"/>
        <dbReference type="ChEBI" id="CHEBI:57783"/>
        <dbReference type="ChEBI" id="CHEBI:58349"/>
        <dbReference type="EC" id="1.1.1.169"/>
    </reaction>
</comment>
<evidence type="ECO:0000256" key="7">
    <source>
        <dbReference type="ARBA" id="ARBA00023002"/>
    </source>
</evidence>
<dbReference type="Pfam" id="PF02558">
    <property type="entry name" value="ApbA"/>
    <property type="match status" value="1"/>
</dbReference>
<sequence>MKVCIFGAGAIGGVIAARLAKGGAEVSVLARGAILEAIRAKGLTMHAPDGTLRCRPRAAADPAELGPQDYVIVTTKAPSLPSVAATIAPLLGPETPVAFVMNGIPWWYRARTPREGEILPELDPGNAVRTAIGVRRTIGGVVYSASEVLEPGVVHVETADGRVILGELDGSLTPRVERLGAAIAAGGLPAPVVPDIRKAVWTKLMGNLVSGPLCILGRAGMADVLGSTSVRGLAVEMMREVTAIAASEGIEIPGDAPEARIERSAKLAHKPSILQDLEAGKMMEVATMFRAPLHIARSNGVAVPNLTRIVALATRAAISAGLYALPEGAEA</sequence>
<feature type="domain" description="Ketopantoate reductase C-terminal" evidence="12">
    <location>
        <begin position="195"/>
        <end position="313"/>
    </location>
</feature>
<keyword evidence="7 10" id="KW-0560">Oxidoreductase</keyword>
<comment type="similarity">
    <text evidence="2 10">Belongs to the ketopantoate reductase family.</text>
</comment>